<proteinExistence type="predicted"/>
<dbReference type="HOGENOM" id="CLU_178998_0_0_1"/>
<dbReference type="AlphaFoldDB" id="F0WPS7"/>
<reference evidence="1" key="2">
    <citation type="submission" date="2011-02" db="EMBL/GenBank/DDBJ databases">
        <authorList>
            <person name="MacLean D."/>
        </authorList>
    </citation>
    <scope>NUCLEOTIDE SEQUENCE</scope>
</reference>
<accession>F0WPS7</accession>
<evidence type="ECO:0000313" key="1">
    <source>
        <dbReference type="EMBL" id="CCA23328.1"/>
    </source>
</evidence>
<reference evidence="1" key="1">
    <citation type="journal article" date="2011" name="PLoS Biol.">
        <title>Gene gain and loss during evolution of obligate parasitism in the white rust pathogen of Arabidopsis thaliana.</title>
        <authorList>
            <person name="Kemen E."/>
            <person name="Gardiner A."/>
            <person name="Schultz-Larsen T."/>
            <person name="Kemen A.C."/>
            <person name="Balmuth A.L."/>
            <person name="Robert-Seilaniantz A."/>
            <person name="Bailey K."/>
            <person name="Holub E."/>
            <person name="Studholme D.J."/>
            <person name="Maclean D."/>
            <person name="Jones J.D."/>
        </authorList>
    </citation>
    <scope>NUCLEOTIDE SEQUENCE</scope>
</reference>
<gene>
    <name evidence="1" type="primary">AlNc14C189G8419</name>
    <name evidence="1" type="ORF">ALNC14_094710</name>
</gene>
<organism evidence="1">
    <name type="scientific">Albugo laibachii Nc14</name>
    <dbReference type="NCBI Taxonomy" id="890382"/>
    <lineage>
        <taxon>Eukaryota</taxon>
        <taxon>Sar</taxon>
        <taxon>Stramenopiles</taxon>
        <taxon>Oomycota</taxon>
        <taxon>Peronosporomycetes</taxon>
        <taxon>Albuginales</taxon>
        <taxon>Albuginaceae</taxon>
        <taxon>Albugo</taxon>
    </lineage>
</organism>
<protein>
    <submittedName>
        <fullName evidence="1">AlNc14C189G8419 protein</fullName>
    </submittedName>
</protein>
<sequence>MNTTNKAFNYVFNTASEDHKVSKLLSGSKPTYRVLLADLNTFDAQTQVKIAEVQELLFTACPKLGSGKYNVCQRVLDNLTAYLILHYPLMKVMHPEGPTVKRLEQ</sequence>
<name>F0WPS7_9STRA</name>
<dbReference type="EMBL" id="FR824234">
    <property type="protein sequence ID" value="CCA23328.1"/>
    <property type="molecule type" value="Genomic_DNA"/>
</dbReference>